<keyword evidence="1" id="KW-0472">Membrane</keyword>
<feature type="transmembrane region" description="Helical" evidence="1">
    <location>
        <begin position="342"/>
        <end position="359"/>
    </location>
</feature>
<organism evidence="2 4">
    <name type="scientific">Xanthobacter flavus</name>
    <dbReference type="NCBI Taxonomy" id="281"/>
    <lineage>
        <taxon>Bacteria</taxon>
        <taxon>Pseudomonadati</taxon>
        <taxon>Pseudomonadota</taxon>
        <taxon>Alphaproteobacteria</taxon>
        <taxon>Hyphomicrobiales</taxon>
        <taxon>Xanthobacteraceae</taxon>
        <taxon>Xanthobacter</taxon>
    </lineage>
</organism>
<feature type="transmembrane region" description="Helical" evidence="1">
    <location>
        <begin position="525"/>
        <end position="547"/>
    </location>
</feature>
<dbReference type="GO" id="GO:0042910">
    <property type="term" value="F:xenobiotic transmembrane transporter activity"/>
    <property type="evidence" value="ECO:0007669"/>
    <property type="project" value="TreeGrafter"/>
</dbReference>
<evidence type="ECO:0000313" key="5">
    <source>
        <dbReference type="Proteomes" id="UP001245370"/>
    </source>
</evidence>
<dbReference type="PANTHER" id="PTHR32063">
    <property type="match status" value="1"/>
</dbReference>
<dbReference type="SUPFAM" id="SSF82866">
    <property type="entry name" value="Multidrug efflux transporter AcrB transmembrane domain"/>
    <property type="match status" value="2"/>
</dbReference>
<name>A0A9W6FNW9_XANFL</name>
<dbReference type="Gene3D" id="3.30.2090.10">
    <property type="entry name" value="Multidrug efflux transporter AcrB TolC docking domain, DN and DC subdomains"/>
    <property type="match status" value="2"/>
</dbReference>
<keyword evidence="5" id="KW-1185">Reference proteome</keyword>
<accession>A0A9W6FNW9</accession>
<feature type="transmembrane region" description="Helical" evidence="1">
    <location>
        <begin position="884"/>
        <end position="904"/>
    </location>
</feature>
<dbReference type="Gene3D" id="1.20.1640.10">
    <property type="entry name" value="Multidrug efflux transporter AcrB transmembrane domain"/>
    <property type="match status" value="2"/>
</dbReference>
<feature type="transmembrane region" description="Helical" evidence="1">
    <location>
        <begin position="857"/>
        <end position="877"/>
    </location>
</feature>
<proteinExistence type="predicted"/>
<feature type="transmembrane region" description="Helical" evidence="1">
    <location>
        <begin position="433"/>
        <end position="456"/>
    </location>
</feature>
<keyword evidence="1" id="KW-0812">Transmembrane</keyword>
<dbReference type="GeneID" id="95765361"/>
<evidence type="ECO:0000313" key="3">
    <source>
        <dbReference type="EMBL" id="MDR6336057.1"/>
    </source>
</evidence>
<dbReference type="EMBL" id="JAVDPY010000010">
    <property type="protein sequence ID" value="MDR6336057.1"/>
    <property type="molecule type" value="Genomic_DNA"/>
</dbReference>
<dbReference type="PRINTS" id="PR00702">
    <property type="entry name" value="ACRIFLAVINRP"/>
</dbReference>
<evidence type="ECO:0000313" key="2">
    <source>
        <dbReference type="EMBL" id="GLI24917.1"/>
    </source>
</evidence>
<evidence type="ECO:0000256" key="1">
    <source>
        <dbReference type="SAM" id="Phobius"/>
    </source>
</evidence>
<dbReference type="RefSeq" id="WP_281809631.1">
    <property type="nucleotide sequence ID" value="NZ_BSDO01000009.1"/>
</dbReference>
<dbReference type="Gene3D" id="3.30.70.1320">
    <property type="entry name" value="Multidrug efflux transporter AcrB pore domain like"/>
    <property type="match status" value="1"/>
</dbReference>
<dbReference type="EMBL" id="BSDO01000009">
    <property type="protein sequence ID" value="GLI24917.1"/>
    <property type="molecule type" value="Genomic_DNA"/>
</dbReference>
<feature type="transmembrane region" description="Helical" evidence="1">
    <location>
        <begin position="986"/>
        <end position="1010"/>
    </location>
</feature>
<dbReference type="GO" id="GO:0005886">
    <property type="term" value="C:plasma membrane"/>
    <property type="evidence" value="ECO:0007669"/>
    <property type="project" value="TreeGrafter"/>
</dbReference>
<dbReference type="Proteomes" id="UP001144397">
    <property type="component" value="Unassembled WGS sequence"/>
</dbReference>
<dbReference type="Pfam" id="PF00873">
    <property type="entry name" value="ACR_tran"/>
    <property type="match status" value="1"/>
</dbReference>
<dbReference type="SUPFAM" id="SSF82714">
    <property type="entry name" value="Multidrug efflux transporter AcrB TolC docking domain, DN and DC subdomains"/>
    <property type="match status" value="2"/>
</dbReference>
<protein>
    <submittedName>
        <fullName evidence="2">ACR family transporter</fullName>
    </submittedName>
    <submittedName>
        <fullName evidence="3">Multidrug efflux pump subunit AcrB</fullName>
    </submittedName>
</protein>
<dbReference type="PANTHER" id="PTHR32063:SF64">
    <property type="entry name" value="ACRB_ACRD_ACRF FAMILY PROTEIN"/>
    <property type="match status" value="1"/>
</dbReference>
<dbReference type="AlphaFoldDB" id="A0A9W6FNW9"/>
<dbReference type="Proteomes" id="UP001245370">
    <property type="component" value="Unassembled WGS sequence"/>
</dbReference>
<dbReference type="SUPFAM" id="SSF82693">
    <property type="entry name" value="Multidrug efflux transporter AcrB pore domain, PN1, PN2, PC1 and PC2 subdomains"/>
    <property type="match status" value="2"/>
</dbReference>
<dbReference type="Gene3D" id="3.30.70.1440">
    <property type="entry name" value="Multidrug efflux transporter AcrB pore domain"/>
    <property type="match status" value="1"/>
</dbReference>
<evidence type="ECO:0000313" key="4">
    <source>
        <dbReference type="Proteomes" id="UP001144397"/>
    </source>
</evidence>
<dbReference type="InterPro" id="IPR027463">
    <property type="entry name" value="AcrB_DN_DC_subdom"/>
</dbReference>
<comment type="caution">
    <text evidence="2">The sequence shown here is derived from an EMBL/GenBank/DDBJ whole genome shotgun (WGS) entry which is preliminary data.</text>
</comment>
<dbReference type="Gene3D" id="3.30.70.1430">
    <property type="entry name" value="Multidrug efflux transporter AcrB pore domain"/>
    <property type="match status" value="2"/>
</dbReference>
<feature type="transmembrane region" description="Helical" evidence="1">
    <location>
        <begin position="365"/>
        <end position="383"/>
    </location>
</feature>
<sequence length="1034" mass="111228">MSGGFNLSAWALKHRSVIIYLMAISVVAGVMAFRNLGRAEDPTFVIKTMVVQANWPGATLEETFRQVTERLERKLQETPQLNFLESYTKPGVTTVFVHLKGSATAAEVPDIWYHVRKSIADIRHTLPQGIVGPFFNDEFGDTFGIIYGFTADGFSHRELRDYVEEARSELLHVPDVSKIEILGAQDERIFIEFSMQELASLGIDRQAVLSALAAQNIVRPSGEIQTGKENISIRVSGAFASEADIANVNLAVNGRLIRLADIATIRRGFADPPQPMFRVNGKDAIGLAIAMRDGGDILAMGANIDRAMTRILANMPVGIDATLVADQAVTVKSAISEFMESLWQAVGIILVVSFIALGVRAGAIVALAIPLTLAIVFALMQLAHIDMQRISLGALIIALALMVDDAMTTTDATLTRLAAGDDPPTAASYAFKAYAAAMLAGTLVTVAGFVPVGFAASSAGEYTFTLFAVVAIALLVSWIVAVLFAPLLQVLILRAPAKDKIPDPDAPPKGVMGMYRAFLILCLRLRWVTLAVTAGLFVLSVLALPLIPRQFFPSSDRPELLVDLASPQNASIYASQSVAEAFDKVLANDPDVARWSTYVGRGAIRFYLPLDVQLPNDFFAQSVIVAKDVAARERLRVKLEKVLATDFPQLVARISPLELGPPVGWPVQYRVSGPEIEKVRAIAFDLAKVMAENPQVETVNYNWIEPARQVSIRVDQDEARLLGLSTAQLAGVLNTVLSGQPVTQVRDDIYLVNVVARATDEERVSLASLATLQVPLPGGRTVPLSQIATFEYGQDYPAIWRRDRVPTLTVQSDVKRGVLPESVVEKLDPKIEALRRTLPAGYAITTGGTVEESASSLASVVAVVPVMLLLMFTVLMFELKSFQRLVIVLSVAPLGLIGVVAALLASGRPLGFVAILGVLALIGMITKNAVILIGQIESDRAAGKTVWDAVVSASSMRFRPIMLTAVSTVLGMIPIAPTVFWGPMAFAIMGGLLVGTLLTLIFLPALYVAWFGPDTGPERVGGAGKTQPANAQPA</sequence>
<feature type="transmembrane region" description="Helical" evidence="1">
    <location>
        <begin position="17"/>
        <end position="37"/>
    </location>
</feature>
<keyword evidence="1" id="KW-1133">Transmembrane helix</keyword>
<gene>
    <name evidence="3" type="ORF">GGQ86_004555</name>
    <name evidence="2" type="ORF">XFLAVUS301_45910</name>
</gene>
<reference evidence="2" key="1">
    <citation type="submission" date="2022-12" db="EMBL/GenBank/DDBJ databases">
        <title>Reference genome sequencing for broad-spectrum identification of bacterial and archaeal isolates by mass spectrometry.</title>
        <authorList>
            <person name="Sekiguchi Y."/>
            <person name="Tourlousse D.M."/>
        </authorList>
    </citation>
    <scope>NUCLEOTIDE SEQUENCE</scope>
    <source>
        <strain evidence="2">301</strain>
    </source>
</reference>
<feature type="transmembrane region" description="Helical" evidence="1">
    <location>
        <begin position="961"/>
        <end position="980"/>
    </location>
</feature>
<dbReference type="InterPro" id="IPR001036">
    <property type="entry name" value="Acrflvin-R"/>
</dbReference>
<feature type="transmembrane region" description="Helical" evidence="1">
    <location>
        <begin position="462"/>
        <end position="488"/>
    </location>
</feature>
<reference evidence="3 5" key="2">
    <citation type="submission" date="2023-07" db="EMBL/GenBank/DDBJ databases">
        <title>Genomic Encyclopedia of Type Strains, Phase IV (KMG-IV): sequencing the most valuable type-strain genomes for metagenomic binning, comparative biology and taxonomic classification.</title>
        <authorList>
            <person name="Goeker M."/>
        </authorList>
    </citation>
    <scope>NUCLEOTIDE SEQUENCE [LARGE SCALE GENOMIC DNA]</scope>
    <source>
        <strain evidence="3 5">DSM 338</strain>
    </source>
</reference>
<feature type="transmembrane region" description="Helical" evidence="1">
    <location>
        <begin position="910"/>
        <end position="934"/>
    </location>
</feature>